<keyword evidence="3" id="KW-0862">Zinc</keyword>
<dbReference type="RefSeq" id="WP_034421233.1">
    <property type="nucleotide sequence ID" value="NZ_CP045798.1"/>
</dbReference>
<reference evidence="7 8" key="1">
    <citation type="journal article" date="2019" name="Front. Microbiol.">
        <title>Thermoanaerosceptrum fracticalcis gen. nov. sp. nov., a Novel Fumarate-Fermenting Microorganism From a Deep Fractured Carbonate Aquifer of the US Great Basin.</title>
        <authorList>
            <person name="Hamilton-Brehm S.D."/>
            <person name="Stewart L.E."/>
            <person name="Zavarin M."/>
            <person name="Caldwell M."/>
            <person name="Lawson P.A."/>
            <person name="Onstott T.C."/>
            <person name="Grzymski J."/>
            <person name="Neveux I."/>
            <person name="Lollar B.S."/>
            <person name="Russell C.E."/>
            <person name="Moser D.P."/>
        </authorList>
    </citation>
    <scope>NUCLEOTIDE SEQUENCE [LARGE SCALE GENOMIC DNA]</scope>
    <source>
        <strain evidence="7 8">DRI-13</strain>
    </source>
</reference>
<evidence type="ECO:0000256" key="4">
    <source>
        <dbReference type="PROSITE-ProRule" id="PRU00510"/>
    </source>
</evidence>
<dbReference type="PANTHER" id="PTHR33823">
    <property type="entry name" value="RNA POLYMERASE-BINDING TRANSCRIPTION FACTOR DKSA-RELATED"/>
    <property type="match status" value="1"/>
</dbReference>
<dbReference type="InterPro" id="IPR014240">
    <property type="entry name" value="YteA"/>
</dbReference>
<dbReference type="InterPro" id="IPR000962">
    <property type="entry name" value="Znf_DskA_TraR"/>
</dbReference>
<gene>
    <name evidence="7" type="ORF">BR63_14420</name>
</gene>
<dbReference type="InterPro" id="IPR020458">
    <property type="entry name" value="Znf_DskA_TraR_CS"/>
</dbReference>
<keyword evidence="5" id="KW-0175">Coiled coil</keyword>
<evidence type="ECO:0000256" key="2">
    <source>
        <dbReference type="ARBA" id="ARBA00022771"/>
    </source>
</evidence>
<dbReference type="EMBL" id="CP045798">
    <property type="protein sequence ID" value="QNB47378.1"/>
    <property type="molecule type" value="Genomic_DNA"/>
</dbReference>
<evidence type="ECO:0000259" key="6">
    <source>
        <dbReference type="PROSITE" id="PS51071"/>
    </source>
</evidence>
<dbReference type="InterPro" id="IPR020460">
    <property type="entry name" value="Znf_C4-type_bac"/>
</dbReference>
<evidence type="ECO:0000313" key="7">
    <source>
        <dbReference type="EMBL" id="QNB47378.1"/>
    </source>
</evidence>
<keyword evidence="2" id="KW-0863">Zinc-finger</keyword>
<feature type="coiled-coil region" evidence="5">
    <location>
        <begin position="2"/>
        <end position="30"/>
    </location>
</feature>
<dbReference type="GO" id="GO:0003700">
    <property type="term" value="F:DNA-binding transcription factor activity"/>
    <property type="evidence" value="ECO:0007669"/>
    <property type="project" value="InterPro"/>
</dbReference>
<dbReference type="Proteomes" id="UP000515847">
    <property type="component" value="Chromosome"/>
</dbReference>
<feature type="zinc finger region" description="dksA C4-type" evidence="4">
    <location>
        <begin position="91"/>
        <end position="115"/>
    </location>
</feature>
<evidence type="ECO:0000256" key="3">
    <source>
        <dbReference type="ARBA" id="ARBA00022833"/>
    </source>
</evidence>
<dbReference type="Gene3D" id="1.20.120.910">
    <property type="entry name" value="DksA, coiled-coil domain"/>
    <property type="match status" value="1"/>
</dbReference>
<dbReference type="InterPro" id="IPR000281">
    <property type="entry name" value="HTH_RpiR"/>
</dbReference>
<dbReference type="PROSITE" id="PS01102">
    <property type="entry name" value="ZF_DKSA_1"/>
    <property type="match status" value="1"/>
</dbReference>
<dbReference type="SUPFAM" id="SSF57716">
    <property type="entry name" value="Glucocorticoid receptor-like (DNA-binding domain)"/>
    <property type="match status" value="1"/>
</dbReference>
<dbReference type="InterPro" id="IPR037187">
    <property type="entry name" value="DnaK_N"/>
</dbReference>
<evidence type="ECO:0000256" key="1">
    <source>
        <dbReference type="ARBA" id="ARBA00022723"/>
    </source>
</evidence>
<feature type="domain" description="HTH rpiR-type" evidence="6">
    <location>
        <begin position="3"/>
        <end position="82"/>
    </location>
</feature>
<proteinExistence type="predicted"/>
<dbReference type="NCBIfam" id="TIGR02890">
    <property type="entry name" value="bacill_yteA"/>
    <property type="match status" value="1"/>
</dbReference>
<evidence type="ECO:0000256" key="5">
    <source>
        <dbReference type="SAM" id="Coils"/>
    </source>
</evidence>
<keyword evidence="1" id="KW-0479">Metal-binding</keyword>
<dbReference type="SUPFAM" id="SSF109635">
    <property type="entry name" value="DnaK suppressor protein DksA, alpha-hairpin domain"/>
    <property type="match status" value="1"/>
</dbReference>
<sequence length="235" mass="26474">MKQEQLNRLKKRLEEMKQEETEIAQRIEDGLRTALTDSIDELSLYDNHPGDVGDTTFERGKDLGLKLFTEDRLAMIEEALHSVDEGTYGTCESCGKEIDIERLEAVPYTTLCIDCKNNLEDLERHPRPIEEDVISPPFGGFNHDRMLETAGDASDNNAFDGEDAWQAVARYGSSESPSDIGSVENYNDTFVDNDENIGIVEDYEGIAAKKAKDGQVYQDFSGQNDEDSPYNWVNE</sequence>
<dbReference type="PANTHER" id="PTHR33823:SF4">
    <property type="entry name" value="GENERAL STRESS PROTEIN 16O"/>
    <property type="match status" value="1"/>
</dbReference>
<dbReference type="AlphaFoldDB" id="A0A7G6E5M4"/>
<evidence type="ECO:0000313" key="8">
    <source>
        <dbReference type="Proteomes" id="UP000515847"/>
    </source>
</evidence>
<dbReference type="PROSITE" id="PS51128">
    <property type="entry name" value="ZF_DKSA_2"/>
    <property type="match status" value="1"/>
</dbReference>
<organism evidence="7 8">
    <name type="scientific">Thermanaerosceptrum fracticalcis</name>
    <dbReference type="NCBI Taxonomy" id="1712410"/>
    <lineage>
        <taxon>Bacteria</taxon>
        <taxon>Bacillati</taxon>
        <taxon>Bacillota</taxon>
        <taxon>Clostridia</taxon>
        <taxon>Eubacteriales</taxon>
        <taxon>Peptococcaceae</taxon>
        <taxon>Thermanaerosceptrum</taxon>
    </lineage>
</organism>
<dbReference type="PROSITE" id="PS51071">
    <property type="entry name" value="HTH_RPIR"/>
    <property type="match status" value="1"/>
</dbReference>
<protein>
    <recommendedName>
        <fullName evidence="6">HTH rpiR-type domain-containing protein</fullName>
    </recommendedName>
</protein>
<keyword evidence="8" id="KW-1185">Reference proteome</keyword>
<dbReference type="Pfam" id="PF01258">
    <property type="entry name" value="zf-dskA_traR"/>
    <property type="match status" value="1"/>
</dbReference>
<dbReference type="KEGG" id="tfr:BR63_14420"/>
<dbReference type="OrthoDB" id="9811543at2"/>
<dbReference type="PRINTS" id="PR00618">
    <property type="entry name" value="DKSAZNFINGER"/>
</dbReference>
<name>A0A7G6E5M4_THEFR</name>
<dbReference type="GO" id="GO:0008270">
    <property type="term" value="F:zinc ion binding"/>
    <property type="evidence" value="ECO:0007669"/>
    <property type="project" value="UniProtKB-KW"/>
</dbReference>
<accession>A0A7G6E5M4</accession>